<protein>
    <recommendedName>
        <fullName evidence="4">DivIVA domain-containing protein</fullName>
    </recommendedName>
</protein>
<feature type="coiled-coil region" evidence="1">
    <location>
        <begin position="62"/>
        <end position="89"/>
    </location>
</feature>
<dbReference type="Pfam" id="PF05103">
    <property type="entry name" value="DivIVA"/>
    <property type="match status" value="1"/>
</dbReference>
<name>A0A6L9VZB9_9ACTN</name>
<dbReference type="Proteomes" id="UP000479241">
    <property type="component" value="Unassembled WGS sequence"/>
</dbReference>
<sequence length="274" mass="29906">MRKVRQVEFADNRVVDGAAPPDGRPPAVPPRLTGDLDTLLDHRPAFRGAVRGYDRLEVDNYVAWAEAELATAQREREHLLDRMASYAADLAIFRRMLDEQPATRPSVTDRVGEVLRLAEAQATQVLEAADAEAARLVADARLEADARLRKAHEIKEMAVHSADQLRVAAQHDRAQAAALLAQAREGAAALLSEAAEERDRLAAEAVGLREQAAAETVRDRDRLAAEVADLQRRRDEARAALRELTDRLGEALRAVGVPDPDDFALAGGAESARV</sequence>
<dbReference type="RefSeq" id="WP_163202655.1">
    <property type="nucleotide sequence ID" value="NZ_JAAGWG010000006.1"/>
</dbReference>
<organism evidence="2 3">
    <name type="scientific">Blastococcus saxobsidens</name>
    <dbReference type="NCBI Taxonomy" id="138336"/>
    <lineage>
        <taxon>Bacteria</taxon>
        <taxon>Bacillati</taxon>
        <taxon>Actinomycetota</taxon>
        <taxon>Actinomycetes</taxon>
        <taxon>Geodermatophilales</taxon>
        <taxon>Geodermatophilaceae</taxon>
        <taxon>Blastococcus</taxon>
    </lineage>
</organism>
<keyword evidence="1" id="KW-0175">Coiled coil</keyword>
<evidence type="ECO:0008006" key="4">
    <source>
        <dbReference type="Google" id="ProtNLM"/>
    </source>
</evidence>
<dbReference type="AlphaFoldDB" id="A0A6L9VZB9"/>
<accession>A0A6L9VZB9</accession>
<comment type="caution">
    <text evidence="2">The sequence shown here is derived from an EMBL/GenBank/DDBJ whole genome shotgun (WGS) entry which is preliminary data.</text>
</comment>
<dbReference type="EMBL" id="JAAGWG010000006">
    <property type="protein sequence ID" value="NEK85018.1"/>
    <property type="molecule type" value="Genomic_DNA"/>
</dbReference>
<feature type="coiled-coil region" evidence="1">
    <location>
        <begin position="184"/>
        <end position="254"/>
    </location>
</feature>
<evidence type="ECO:0000313" key="3">
    <source>
        <dbReference type="Proteomes" id="UP000479241"/>
    </source>
</evidence>
<reference evidence="2 3" key="1">
    <citation type="submission" date="2019-12" db="EMBL/GenBank/DDBJ databases">
        <title>the WGS of Blastococcus saxobsidens 67B17.</title>
        <authorList>
            <person name="Jiang Z."/>
        </authorList>
    </citation>
    <scope>NUCLEOTIDE SEQUENCE [LARGE SCALE GENOMIC DNA]</scope>
    <source>
        <strain evidence="2 3">67B17</strain>
    </source>
</reference>
<dbReference type="InterPro" id="IPR007793">
    <property type="entry name" value="DivIVA_fam"/>
</dbReference>
<evidence type="ECO:0000256" key="1">
    <source>
        <dbReference type="SAM" id="Coils"/>
    </source>
</evidence>
<gene>
    <name evidence="2" type="ORF">GCU60_04475</name>
</gene>
<proteinExistence type="predicted"/>
<evidence type="ECO:0000313" key="2">
    <source>
        <dbReference type="EMBL" id="NEK85018.1"/>
    </source>
</evidence>